<dbReference type="InterPro" id="IPR010994">
    <property type="entry name" value="RuvA_2-like"/>
</dbReference>
<evidence type="ECO:0000259" key="2">
    <source>
        <dbReference type="Pfam" id="PF03934"/>
    </source>
</evidence>
<reference evidence="4" key="1">
    <citation type="submission" date="2017-04" db="EMBL/GenBank/DDBJ databases">
        <authorList>
            <person name="Varghese N."/>
            <person name="Submissions S."/>
        </authorList>
    </citation>
    <scope>NUCLEOTIDE SEQUENCE [LARGE SCALE GENOMIC DNA]</scope>
    <source>
        <strain evidence="4">USBA 82</strain>
    </source>
</reference>
<feature type="transmembrane region" description="Helical" evidence="1">
    <location>
        <begin position="18"/>
        <end position="41"/>
    </location>
</feature>
<dbReference type="InterPro" id="IPR049179">
    <property type="entry name" value="T2SSK_SAM-like_2nd"/>
</dbReference>
<keyword evidence="1" id="KW-1133">Transmembrane helix</keyword>
<keyword evidence="4" id="KW-1185">Reference proteome</keyword>
<dbReference type="AlphaFoldDB" id="A0A1X7J226"/>
<dbReference type="EMBL" id="FXBB01000007">
    <property type="protein sequence ID" value="SMG21390.1"/>
    <property type="molecule type" value="Genomic_DNA"/>
</dbReference>
<dbReference type="STRING" id="561720.SAMN06275492_10751"/>
<evidence type="ECO:0000313" key="3">
    <source>
        <dbReference type="EMBL" id="SMG21390.1"/>
    </source>
</evidence>
<dbReference type="Gene3D" id="1.10.40.60">
    <property type="entry name" value="EpsJ-like"/>
    <property type="match status" value="2"/>
</dbReference>
<keyword evidence="1" id="KW-0472">Membrane</keyword>
<protein>
    <submittedName>
        <fullName evidence="3">Type II secretion system protein K (GspK)</fullName>
    </submittedName>
</protein>
<dbReference type="Gene3D" id="3.30.1300.30">
    <property type="entry name" value="GSPII I/J protein-like"/>
    <property type="match status" value="1"/>
</dbReference>
<gene>
    <name evidence="3" type="ORF">SAMN06275492_10751</name>
</gene>
<dbReference type="SUPFAM" id="SSF47781">
    <property type="entry name" value="RuvA domain 2-like"/>
    <property type="match status" value="1"/>
</dbReference>
<dbReference type="Proteomes" id="UP000193355">
    <property type="component" value="Unassembled WGS sequence"/>
</dbReference>
<evidence type="ECO:0000313" key="4">
    <source>
        <dbReference type="Proteomes" id="UP000193355"/>
    </source>
</evidence>
<keyword evidence="1" id="KW-0812">Transmembrane</keyword>
<feature type="domain" description="T2SS protein K second SAM-like" evidence="2">
    <location>
        <begin position="211"/>
        <end position="270"/>
    </location>
</feature>
<name>A0A1X7J226_9BACT</name>
<sequence>MSLSTGSPLSDRSLRKGFILVSVLLVSMFLVSATVGYGWFVRDQVRRFERRKLELECRNIALLAVKNVIKGLAMDKNSYDSVHESWFGDHLIPIGERYLVSISLLPLNDRLPLRHILLPDGKTMRGEIEDAWKKAWLEVGLPNMAIPALDFIDGDREPRVGGYERDFFINRVPPDPSMFALFPEVSISSVTGSRENPGLRDFFSLWSGPKLNVNTASSTVLELMEGIDEVTAREITEIRREKPFKSLSELANMPAFSGSLGPKLTNLLGTTSDYFQVSLQVSQLGSDISKEYRMVVTKKNVLFWEEL</sequence>
<accession>A0A1X7J226</accession>
<proteinExistence type="predicted"/>
<evidence type="ECO:0000256" key="1">
    <source>
        <dbReference type="SAM" id="Phobius"/>
    </source>
</evidence>
<dbReference type="InterPro" id="IPR038072">
    <property type="entry name" value="GspK_central_sf"/>
</dbReference>
<dbReference type="Pfam" id="PF03934">
    <property type="entry name" value="T2SSK"/>
    <property type="match status" value="1"/>
</dbReference>
<organism evidence="3 4">
    <name type="scientific">Dethiosulfovibrio salsuginis</name>
    <dbReference type="NCBI Taxonomy" id="561720"/>
    <lineage>
        <taxon>Bacteria</taxon>
        <taxon>Thermotogati</taxon>
        <taxon>Synergistota</taxon>
        <taxon>Synergistia</taxon>
        <taxon>Synergistales</taxon>
        <taxon>Dethiosulfovibrionaceae</taxon>
        <taxon>Dethiosulfovibrio</taxon>
    </lineage>
</organism>